<name>A0ABD2IRX6_9BILA</name>
<dbReference type="AlphaFoldDB" id="A0ABD2IRX6"/>
<dbReference type="SUPFAM" id="SSF52047">
    <property type="entry name" value="RNI-like"/>
    <property type="match status" value="1"/>
</dbReference>
<sequence length="149" mass="16927">MRVCSANASCVKLEVMNLFHCIRALSIVSQMRVCSANASCVKLEVMNLFHCIRALSIVSQMRVCSANASCVKLEVMNLFHCIRALSIVSQMRVFSANAICVKLESGEYIPPYTCIEYRQANERLLNILRRFNEYLPDDYLTACANYVHF</sequence>
<protein>
    <recommendedName>
        <fullName evidence="3">Secreted protein</fullName>
    </recommendedName>
</protein>
<comment type="caution">
    <text evidence="1">The sequence shown here is derived from an EMBL/GenBank/DDBJ whole genome shotgun (WGS) entry which is preliminary data.</text>
</comment>
<evidence type="ECO:0000313" key="2">
    <source>
        <dbReference type="Proteomes" id="UP001620626"/>
    </source>
</evidence>
<organism evidence="1 2">
    <name type="scientific">Heterodera trifolii</name>
    <dbReference type="NCBI Taxonomy" id="157864"/>
    <lineage>
        <taxon>Eukaryota</taxon>
        <taxon>Metazoa</taxon>
        <taxon>Ecdysozoa</taxon>
        <taxon>Nematoda</taxon>
        <taxon>Chromadorea</taxon>
        <taxon>Rhabditida</taxon>
        <taxon>Tylenchina</taxon>
        <taxon>Tylenchomorpha</taxon>
        <taxon>Tylenchoidea</taxon>
        <taxon>Heteroderidae</taxon>
        <taxon>Heteroderinae</taxon>
        <taxon>Heterodera</taxon>
    </lineage>
</organism>
<proteinExistence type="predicted"/>
<reference evidence="1 2" key="1">
    <citation type="submission" date="2024-10" db="EMBL/GenBank/DDBJ databases">
        <authorList>
            <person name="Kim D."/>
        </authorList>
    </citation>
    <scope>NUCLEOTIDE SEQUENCE [LARGE SCALE GENOMIC DNA]</scope>
    <source>
        <strain evidence="1">BH-2024</strain>
    </source>
</reference>
<evidence type="ECO:0008006" key="3">
    <source>
        <dbReference type="Google" id="ProtNLM"/>
    </source>
</evidence>
<gene>
    <name evidence="1" type="ORF">niasHT_036531</name>
</gene>
<accession>A0ABD2IRX6</accession>
<dbReference type="Proteomes" id="UP001620626">
    <property type="component" value="Unassembled WGS sequence"/>
</dbReference>
<keyword evidence="2" id="KW-1185">Reference proteome</keyword>
<dbReference type="EMBL" id="JBICBT010001159">
    <property type="protein sequence ID" value="KAL3080585.1"/>
    <property type="molecule type" value="Genomic_DNA"/>
</dbReference>
<evidence type="ECO:0000313" key="1">
    <source>
        <dbReference type="EMBL" id="KAL3080585.1"/>
    </source>
</evidence>